<dbReference type="Gene3D" id="3.100.10.10">
    <property type="match status" value="1"/>
</dbReference>
<feature type="region of interest" description="Disordered" evidence="7">
    <location>
        <begin position="56"/>
        <end position="91"/>
    </location>
</feature>
<dbReference type="GO" id="GO:0003735">
    <property type="term" value="F:structural constituent of ribosome"/>
    <property type="evidence" value="ECO:0007669"/>
    <property type="project" value="InterPro"/>
</dbReference>
<evidence type="ECO:0000256" key="2">
    <source>
        <dbReference type="ARBA" id="ARBA00022980"/>
    </source>
</evidence>
<dbReference type="InterPro" id="IPR036227">
    <property type="entry name" value="Ribosomal_uL15/eL18_sf"/>
</dbReference>
<gene>
    <name evidence="9" type="ORF">RR46_05281</name>
</gene>
<protein>
    <recommendedName>
        <fullName evidence="4">Large ribosomal subunit protein uL15</fullName>
    </recommendedName>
    <alternativeName>
        <fullName evidence="5">60S ribosomal protein L27a</fullName>
    </alternativeName>
</protein>
<evidence type="ECO:0000256" key="6">
    <source>
        <dbReference type="RuleBase" id="RU003888"/>
    </source>
</evidence>
<evidence type="ECO:0000313" key="10">
    <source>
        <dbReference type="Proteomes" id="UP000053268"/>
    </source>
</evidence>
<feature type="domain" description="Large ribosomal subunit protein uL15/eL18" evidence="8">
    <location>
        <begin position="125"/>
        <end position="198"/>
    </location>
</feature>
<dbReference type="HAMAP" id="MF_01341">
    <property type="entry name" value="Ribosomal_uL15"/>
    <property type="match status" value="1"/>
</dbReference>
<name>A0A194QC54_PAPXU</name>
<dbReference type="EMBL" id="KQ459439">
    <property type="protein sequence ID" value="KPJ01016.1"/>
    <property type="molecule type" value="Genomic_DNA"/>
</dbReference>
<proteinExistence type="inferred from homology"/>
<keyword evidence="2 6" id="KW-0689">Ribosomal protein</keyword>
<dbReference type="InterPro" id="IPR021131">
    <property type="entry name" value="Ribosomal_uL15/eL18"/>
</dbReference>
<keyword evidence="10" id="KW-1185">Reference proteome</keyword>
<evidence type="ECO:0000256" key="5">
    <source>
        <dbReference type="ARBA" id="ARBA00035527"/>
    </source>
</evidence>
<dbReference type="STRING" id="66420.A0A194QC54"/>
<evidence type="ECO:0000256" key="1">
    <source>
        <dbReference type="ARBA" id="ARBA00007320"/>
    </source>
</evidence>
<keyword evidence="3 6" id="KW-0687">Ribonucleoprotein</keyword>
<dbReference type="GO" id="GO:0022625">
    <property type="term" value="C:cytosolic large ribosomal subunit"/>
    <property type="evidence" value="ECO:0007669"/>
    <property type="project" value="TreeGrafter"/>
</dbReference>
<dbReference type="InterPro" id="IPR001196">
    <property type="entry name" value="Ribosomal_uL15_CS"/>
</dbReference>
<dbReference type="FunFam" id="3.100.10.10:FF:000002">
    <property type="entry name" value="60S ribosomal protein L27a"/>
    <property type="match status" value="1"/>
</dbReference>
<dbReference type="PANTHER" id="PTHR11721:SF3">
    <property type="entry name" value="LARGE RIBOSOMAL SUBUNIT PROTEIN UL15"/>
    <property type="match status" value="1"/>
</dbReference>
<dbReference type="InterPro" id="IPR030878">
    <property type="entry name" value="Ribosomal_uL15"/>
</dbReference>
<dbReference type="PANTHER" id="PTHR11721">
    <property type="entry name" value="60S RIBOSOMAL PROTEIN L27A"/>
    <property type="match status" value="1"/>
</dbReference>
<evidence type="ECO:0000259" key="8">
    <source>
        <dbReference type="Pfam" id="PF00828"/>
    </source>
</evidence>
<dbReference type="SUPFAM" id="SSF52080">
    <property type="entry name" value="Ribosomal proteins L15p and L18e"/>
    <property type="match status" value="1"/>
</dbReference>
<dbReference type="PROSITE" id="PS00475">
    <property type="entry name" value="RIBOSOMAL_L15"/>
    <property type="match status" value="1"/>
</dbReference>
<evidence type="ECO:0000313" key="9">
    <source>
        <dbReference type="EMBL" id="KPJ01016.1"/>
    </source>
</evidence>
<dbReference type="Proteomes" id="UP000053268">
    <property type="component" value="Unassembled WGS sequence"/>
</dbReference>
<evidence type="ECO:0000256" key="4">
    <source>
        <dbReference type="ARBA" id="ARBA00035200"/>
    </source>
</evidence>
<dbReference type="Pfam" id="PF00828">
    <property type="entry name" value="Ribosomal_L27A"/>
    <property type="match status" value="1"/>
</dbReference>
<organism evidence="9 10">
    <name type="scientific">Papilio xuthus</name>
    <name type="common">Asian swallowtail butterfly</name>
    <dbReference type="NCBI Taxonomy" id="66420"/>
    <lineage>
        <taxon>Eukaryota</taxon>
        <taxon>Metazoa</taxon>
        <taxon>Ecdysozoa</taxon>
        <taxon>Arthropoda</taxon>
        <taxon>Hexapoda</taxon>
        <taxon>Insecta</taxon>
        <taxon>Pterygota</taxon>
        <taxon>Neoptera</taxon>
        <taxon>Endopterygota</taxon>
        <taxon>Lepidoptera</taxon>
        <taxon>Glossata</taxon>
        <taxon>Ditrysia</taxon>
        <taxon>Papilionoidea</taxon>
        <taxon>Papilionidae</taxon>
        <taxon>Papilioninae</taxon>
        <taxon>Papilio</taxon>
    </lineage>
</organism>
<evidence type="ECO:0000256" key="7">
    <source>
        <dbReference type="SAM" id="MobiDB-lite"/>
    </source>
</evidence>
<feature type="compositionally biased region" description="Basic residues" evidence="7">
    <location>
        <begin position="57"/>
        <end position="83"/>
    </location>
</feature>
<sequence length="201" mass="22652">MIKIALAIKTTNKTHKFLYLATLLEVQLQFDIDISRASFSFFCKVLTEAENMVGATSKKKTRKLRGHVSHGHGRIGKHRKHPGGRGNAGGEHHHRINMDKYHPGYFGKLGMRNYHLRRNKEFCPVLNLDKLWTLVSEQTRLKYSNATNGKVPVINIVKAGYYKLLGKGKLPKQPVIVKAKFFSKTAEKKIKDVGGVCVLSA</sequence>
<reference evidence="9 10" key="1">
    <citation type="journal article" date="2015" name="Nat. Commun.">
        <title>Outbred genome sequencing and CRISPR/Cas9 gene editing in butterflies.</title>
        <authorList>
            <person name="Li X."/>
            <person name="Fan D."/>
            <person name="Zhang W."/>
            <person name="Liu G."/>
            <person name="Zhang L."/>
            <person name="Zhao L."/>
            <person name="Fang X."/>
            <person name="Chen L."/>
            <person name="Dong Y."/>
            <person name="Chen Y."/>
            <person name="Ding Y."/>
            <person name="Zhao R."/>
            <person name="Feng M."/>
            <person name="Zhu Y."/>
            <person name="Feng Y."/>
            <person name="Jiang X."/>
            <person name="Zhu D."/>
            <person name="Xiang H."/>
            <person name="Feng X."/>
            <person name="Li S."/>
            <person name="Wang J."/>
            <person name="Zhang G."/>
            <person name="Kronforst M.R."/>
            <person name="Wang W."/>
        </authorList>
    </citation>
    <scope>NUCLEOTIDE SEQUENCE [LARGE SCALE GENOMIC DNA]</scope>
    <source>
        <strain evidence="9">Ya'a_city_454_Px</strain>
        <tissue evidence="9">Whole body</tissue>
    </source>
</reference>
<comment type="similarity">
    <text evidence="1 6">Belongs to the universal ribosomal protein uL15 family.</text>
</comment>
<evidence type="ECO:0000256" key="3">
    <source>
        <dbReference type="ARBA" id="ARBA00023274"/>
    </source>
</evidence>
<dbReference type="GO" id="GO:0006412">
    <property type="term" value="P:translation"/>
    <property type="evidence" value="ECO:0007669"/>
    <property type="project" value="InterPro"/>
</dbReference>
<dbReference type="AlphaFoldDB" id="A0A194QC54"/>
<accession>A0A194QC54</accession>